<evidence type="ECO:0000313" key="2">
    <source>
        <dbReference type="Proteomes" id="UP000229847"/>
    </source>
</evidence>
<evidence type="ECO:0000313" key="1">
    <source>
        <dbReference type="EMBL" id="PIP57944.1"/>
    </source>
</evidence>
<dbReference type="Gene3D" id="1.20.272.10">
    <property type="match status" value="1"/>
</dbReference>
<dbReference type="EMBL" id="PCSW01000009">
    <property type="protein sequence ID" value="PIP57944.1"/>
    <property type="molecule type" value="Genomic_DNA"/>
</dbReference>
<name>A0A2H0BK20_9BACT</name>
<comment type="caution">
    <text evidence="1">The sequence shown here is derived from an EMBL/GenBank/DDBJ whole genome shotgun (WGS) entry which is preliminary data.</text>
</comment>
<reference evidence="1 2" key="1">
    <citation type="submission" date="2017-09" db="EMBL/GenBank/DDBJ databases">
        <title>Depth-based differentiation of microbial function through sediment-hosted aquifers and enrichment of novel symbionts in the deep terrestrial subsurface.</title>
        <authorList>
            <person name="Probst A.J."/>
            <person name="Ladd B."/>
            <person name="Jarett J.K."/>
            <person name="Geller-Mcgrath D.E."/>
            <person name="Sieber C.M."/>
            <person name="Emerson J.B."/>
            <person name="Anantharaman K."/>
            <person name="Thomas B.C."/>
            <person name="Malmstrom R."/>
            <person name="Stieglmeier M."/>
            <person name="Klingl A."/>
            <person name="Woyke T."/>
            <person name="Ryan C.M."/>
            <person name="Banfield J.F."/>
        </authorList>
    </citation>
    <scope>NUCLEOTIDE SEQUENCE [LARGE SCALE GENOMIC DNA]</scope>
    <source>
        <strain evidence="1">CG22_combo_CG10-13_8_21_14_all_39_10</strain>
    </source>
</reference>
<dbReference type="GO" id="GO:0006260">
    <property type="term" value="P:DNA replication"/>
    <property type="evidence" value="ECO:0007669"/>
    <property type="project" value="InterPro"/>
</dbReference>
<evidence type="ECO:0008006" key="3">
    <source>
        <dbReference type="Google" id="ProtNLM"/>
    </source>
</evidence>
<organism evidence="1 2">
    <name type="scientific">Candidatus Woesebacteria bacterium CG22_combo_CG10-13_8_21_14_all_39_10</name>
    <dbReference type="NCBI Taxonomy" id="1975059"/>
    <lineage>
        <taxon>Bacteria</taxon>
        <taxon>Candidatus Woeseibacteriota</taxon>
    </lineage>
</organism>
<dbReference type="AlphaFoldDB" id="A0A2H0BK20"/>
<dbReference type="GO" id="GO:0003677">
    <property type="term" value="F:DNA binding"/>
    <property type="evidence" value="ECO:0007669"/>
    <property type="project" value="InterPro"/>
</dbReference>
<accession>A0A2H0BK20</accession>
<dbReference type="Proteomes" id="UP000229847">
    <property type="component" value="Unassembled WGS sequence"/>
</dbReference>
<gene>
    <name evidence="1" type="ORF">COX03_00270</name>
</gene>
<dbReference type="InterPro" id="IPR008921">
    <property type="entry name" value="DNA_pol3_clamp-load_cplx_C"/>
</dbReference>
<protein>
    <recommendedName>
        <fullName evidence="3">DNA polymerase III delta N-terminal domain-containing protein</fullName>
    </recommendedName>
</protein>
<proteinExistence type="predicted"/>
<sequence length="205" mass="24339">MNIIVLHGDYTTKLYERLSKFIDVAKKRDWEIVNDEINQTPSLFNKEALTIVRKYNLITKRDIRNIVKIPGTLVIYHEGHIPQLFLKDLPKETKIEEFKLPKLIWNFLDNISVKLLHEVIKTEPVEFVFSLLSKRFRDLYWVKNESRIMNYVPWQISKLKKQSEKYTTREVVQIINKLAEIDIKVKTSKADLISELDLLLIKSLE</sequence>
<dbReference type="SUPFAM" id="SSF48019">
    <property type="entry name" value="post-AAA+ oligomerization domain-like"/>
    <property type="match status" value="1"/>
</dbReference>